<reference evidence="1" key="1">
    <citation type="submission" date="2021-01" db="EMBL/GenBank/DDBJ databases">
        <title>Whole genome shotgun sequence of Actinoplanes ferrugineus NBRC 15555.</title>
        <authorList>
            <person name="Komaki H."/>
            <person name="Tamura T."/>
        </authorList>
    </citation>
    <scope>NUCLEOTIDE SEQUENCE</scope>
    <source>
        <strain evidence="1">NBRC 15555</strain>
    </source>
</reference>
<organism evidence="1 2">
    <name type="scientific">Paractinoplanes ferrugineus</name>
    <dbReference type="NCBI Taxonomy" id="113564"/>
    <lineage>
        <taxon>Bacteria</taxon>
        <taxon>Bacillati</taxon>
        <taxon>Actinomycetota</taxon>
        <taxon>Actinomycetes</taxon>
        <taxon>Micromonosporales</taxon>
        <taxon>Micromonosporaceae</taxon>
        <taxon>Paractinoplanes</taxon>
    </lineage>
</organism>
<proteinExistence type="predicted"/>
<protein>
    <submittedName>
        <fullName evidence="1">Uncharacterized protein</fullName>
    </submittedName>
</protein>
<dbReference type="AlphaFoldDB" id="A0A919MEB2"/>
<comment type="caution">
    <text evidence="1">The sequence shown here is derived from an EMBL/GenBank/DDBJ whole genome shotgun (WGS) entry which is preliminary data.</text>
</comment>
<gene>
    <name evidence="1" type="ORF">Afe05nite_85360</name>
</gene>
<dbReference type="EMBL" id="BOMM01000096">
    <property type="protein sequence ID" value="GIE16696.1"/>
    <property type="molecule type" value="Genomic_DNA"/>
</dbReference>
<evidence type="ECO:0000313" key="1">
    <source>
        <dbReference type="EMBL" id="GIE16696.1"/>
    </source>
</evidence>
<sequence>MNPEPLVRAIVAAMMLMEECGPEEIDPDTAVRGLENMGYEILQLSRDDRGELLELIERMARDSDSHTADFLRALPFSIGMVDGLPPESGGEAD</sequence>
<accession>A0A919MEB2</accession>
<keyword evidence="2" id="KW-1185">Reference proteome</keyword>
<evidence type="ECO:0000313" key="2">
    <source>
        <dbReference type="Proteomes" id="UP000598174"/>
    </source>
</evidence>
<name>A0A919MEB2_9ACTN</name>
<dbReference type="Proteomes" id="UP000598174">
    <property type="component" value="Unassembled WGS sequence"/>
</dbReference>